<keyword evidence="11" id="KW-1003">Cell membrane</keyword>
<dbReference type="PRINTS" id="PR00119">
    <property type="entry name" value="CATATPASE"/>
</dbReference>
<dbReference type="EMBL" id="JACRSY010000005">
    <property type="protein sequence ID" value="MBC8578721.1"/>
    <property type="molecule type" value="Genomic_DNA"/>
</dbReference>
<dbReference type="RefSeq" id="WP_249331756.1">
    <property type="nucleotide sequence ID" value="NZ_JACRSY010000005.1"/>
</dbReference>
<dbReference type="SUPFAM" id="SSF81653">
    <property type="entry name" value="Calcium ATPase, transduction domain A"/>
    <property type="match status" value="1"/>
</dbReference>
<comment type="subcellular location">
    <subcellularLocation>
        <location evidence="1">Cell membrane</location>
        <topology evidence="1">Multi-pass membrane protein</topology>
    </subcellularLocation>
</comment>
<evidence type="ECO:0000259" key="13">
    <source>
        <dbReference type="Pfam" id="PF00403"/>
    </source>
</evidence>
<dbReference type="AlphaFoldDB" id="A0A926IDM9"/>
<dbReference type="InterPro" id="IPR051014">
    <property type="entry name" value="Cation_Transport_ATPase_IB"/>
</dbReference>
<dbReference type="PANTHER" id="PTHR48085">
    <property type="entry name" value="CADMIUM/ZINC-TRANSPORTING ATPASE HMA2-RELATED"/>
    <property type="match status" value="1"/>
</dbReference>
<accession>A0A926IDM9</accession>
<reference evidence="14" key="1">
    <citation type="submission" date="2020-08" db="EMBL/GenBank/DDBJ databases">
        <title>Genome public.</title>
        <authorList>
            <person name="Liu C."/>
            <person name="Sun Q."/>
        </authorList>
    </citation>
    <scope>NUCLEOTIDE SEQUENCE</scope>
    <source>
        <strain evidence="14">NSJ-12</strain>
    </source>
</reference>
<dbReference type="InterPro" id="IPR023299">
    <property type="entry name" value="ATPase_P-typ_cyto_dom_N"/>
</dbReference>
<feature type="transmembrane region" description="Helical" evidence="11">
    <location>
        <begin position="428"/>
        <end position="450"/>
    </location>
</feature>
<evidence type="ECO:0000256" key="11">
    <source>
        <dbReference type="RuleBase" id="RU362081"/>
    </source>
</evidence>
<evidence type="ECO:0000256" key="4">
    <source>
        <dbReference type="ARBA" id="ARBA00022692"/>
    </source>
</evidence>
<keyword evidence="5 11" id="KW-0547">Nucleotide-binding</keyword>
<feature type="transmembrane region" description="Helical" evidence="11">
    <location>
        <begin position="762"/>
        <end position="781"/>
    </location>
</feature>
<dbReference type="InterPro" id="IPR001757">
    <property type="entry name" value="P_typ_ATPase"/>
</dbReference>
<evidence type="ECO:0000256" key="7">
    <source>
        <dbReference type="ARBA" id="ARBA00022989"/>
    </source>
</evidence>
<dbReference type="Pfam" id="PF00122">
    <property type="entry name" value="E1-E2_ATPase"/>
    <property type="match status" value="1"/>
</dbReference>
<dbReference type="EC" id="7.2.2.21" evidence="9"/>
<evidence type="ECO:0000256" key="8">
    <source>
        <dbReference type="ARBA" id="ARBA00023136"/>
    </source>
</evidence>
<feature type="transmembrane region" description="Helical" evidence="11">
    <location>
        <begin position="215"/>
        <end position="243"/>
    </location>
</feature>
<dbReference type="CDD" id="cd07548">
    <property type="entry name" value="P-type_ATPase-Cd_Zn_Co_like"/>
    <property type="match status" value="1"/>
</dbReference>
<evidence type="ECO:0000259" key="12">
    <source>
        <dbReference type="Pfam" id="PF00122"/>
    </source>
</evidence>
<evidence type="ECO:0000256" key="10">
    <source>
        <dbReference type="ARBA" id="ARBA00049338"/>
    </source>
</evidence>
<dbReference type="SUPFAM" id="SSF56784">
    <property type="entry name" value="HAD-like"/>
    <property type="match status" value="1"/>
</dbReference>
<dbReference type="GO" id="GO:0008551">
    <property type="term" value="F:P-type cadmium transporter activity"/>
    <property type="evidence" value="ECO:0007669"/>
    <property type="project" value="UniProtKB-EC"/>
</dbReference>
<dbReference type="GO" id="GO:0005886">
    <property type="term" value="C:plasma membrane"/>
    <property type="evidence" value="ECO:0007669"/>
    <property type="project" value="UniProtKB-SubCell"/>
</dbReference>
<dbReference type="NCBIfam" id="TIGR01525">
    <property type="entry name" value="ATPase-IB_hvy"/>
    <property type="match status" value="1"/>
</dbReference>
<dbReference type="InterPro" id="IPR027256">
    <property type="entry name" value="P-typ_ATPase_IB"/>
</dbReference>
<evidence type="ECO:0000256" key="6">
    <source>
        <dbReference type="ARBA" id="ARBA00022840"/>
    </source>
</evidence>
<dbReference type="Gene3D" id="2.70.150.10">
    <property type="entry name" value="Calcium-transporting ATPase, cytoplasmic transduction domain A"/>
    <property type="match status" value="1"/>
</dbReference>
<dbReference type="Pfam" id="PF00403">
    <property type="entry name" value="HMA"/>
    <property type="match status" value="1"/>
</dbReference>
<dbReference type="InterPro" id="IPR008250">
    <property type="entry name" value="ATPase_P-typ_transduc_dom_A_sf"/>
</dbReference>
<gene>
    <name evidence="14" type="primary">cadA</name>
    <name evidence="14" type="ORF">H8718_04155</name>
</gene>
<dbReference type="Pfam" id="PF00702">
    <property type="entry name" value="Hydrolase"/>
    <property type="match status" value="1"/>
</dbReference>
<dbReference type="PRINTS" id="PR00120">
    <property type="entry name" value="HATPASE"/>
</dbReference>
<dbReference type="InterPro" id="IPR059000">
    <property type="entry name" value="ATPase_P-type_domA"/>
</dbReference>
<evidence type="ECO:0000256" key="1">
    <source>
        <dbReference type="ARBA" id="ARBA00004651"/>
    </source>
</evidence>
<dbReference type="PANTHER" id="PTHR48085:SF5">
    <property type="entry name" value="CADMIUM_ZINC-TRANSPORTING ATPASE HMA4-RELATED"/>
    <property type="match status" value="1"/>
</dbReference>
<dbReference type="NCBIfam" id="TIGR01494">
    <property type="entry name" value="ATPase_P-type"/>
    <property type="match status" value="1"/>
</dbReference>
<evidence type="ECO:0000256" key="5">
    <source>
        <dbReference type="ARBA" id="ARBA00022741"/>
    </source>
</evidence>
<protein>
    <recommendedName>
        <fullName evidence="9">Cd(2+)-exporting ATPase</fullName>
        <ecNumber evidence="9">7.2.2.21</ecNumber>
    </recommendedName>
</protein>
<feature type="domain" description="P-type ATPase A" evidence="12">
    <location>
        <begin position="313"/>
        <end position="412"/>
    </location>
</feature>
<dbReference type="FunFam" id="2.70.150.10:FF:000002">
    <property type="entry name" value="Copper-transporting ATPase 1, putative"/>
    <property type="match status" value="1"/>
</dbReference>
<comment type="similarity">
    <text evidence="2 11">Belongs to the cation transport ATPase (P-type) (TC 3.A.3) family. Type IB subfamily.</text>
</comment>
<comment type="caution">
    <text evidence="14">The sequence shown here is derived from an EMBL/GenBank/DDBJ whole genome shotgun (WGS) entry which is preliminary data.</text>
</comment>
<feature type="transmembrane region" description="Helical" evidence="11">
    <location>
        <begin position="456"/>
        <end position="482"/>
    </location>
</feature>
<dbReference type="GO" id="GO:0016887">
    <property type="term" value="F:ATP hydrolysis activity"/>
    <property type="evidence" value="ECO:0007669"/>
    <property type="project" value="InterPro"/>
</dbReference>
<feature type="domain" description="HMA" evidence="13">
    <location>
        <begin position="4"/>
        <end position="59"/>
    </location>
</feature>
<dbReference type="Gene3D" id="3.40.50.1000">
    <property type="entry name" value="HAD superfamily/HAD-like"/>
    <property type="match status" value="1"/>
</dbReference>
<keyword evidence="7 11" id="KW-1133">Transmembrane helix</keyword>
<dbReference type="PROSITE" id="PS00154">
    <property type="entry name" value="ATPASE_E1_E2"/>
    <property type="match status" value="1"/>
</dbReference>
<proteinExistence type="inferred from homology"/>
<dbReference type="GO" id="GO:0046872">
    <property type="term" value="F:metal ion binding"/>
    <property type="evidence" value="ECO:0007669"/>
    <property type="project" value="UniProtKB-KW"/>
</dbReference>
<dbReference type="NCBIfam" id="TIGR01512">
    <property type="entry name" value="ATPase-IB2_Cd"/>
    <property type="match status" value="1"/>
</dbReference>
<dbReference type="InterPro" id="IPR018303">
    <property type="entry name" value="ATPase_P-typ_P_site"/>
</dbReference>
<dbReference type="InterPro" id="IPR036163">
    <property type="entry name" value="HMA_dom_sf"/>
</dbReference>
<evidence type="ECO:0000256" key="9">
    <source>
        <dbReference type="ARBA" id="ARBA00039103"/>
    </source>
</evidence>
<dbReference type="CDD" id="cd00371">
    <property type="entry name" value="HMA"/>
    <property type="match status" value="1"/>
</dbReference>
<feature type="transmembrane region" description="Helical" evidence="11">
    <location>
        <begin position="787"/>
        <end position="805"/>
    </location>
</feature>
<name>A0A926IDM9_9FIRM</name>
<organism evidence="14 15">
    <name type="scientific">Zhenhengia yiwuensis</name>
    <dbReference type="NCBI Taxonomy" id="2763666"/>
    <lineage>
        <taxon>Bacteria</taxon>
        <taxon>Bacillati</taxon>
        <taxon>Bacillota</taxon>
        <taxon>Clostridia</taxon>
        <taxon>Lachnospirales</taxon>
        <taxon>Lachnospiraceae</taxon>
        <taxon>Zhenhengia</taxon>
    </lineage>
</organism>
<evidence type="ECO:0000256" key="2">
    <source>
        <dbReference type="ARBA" id="ARBA00006024"/>
    </source>
</evidence>
<keyword evidence="8 11" id="KW-0472">Membrane</keyword>
<keyword evidence="3" id="KW-0104">Cadmium</keyword>
<dbReference type="Gene3D" id="3.40.1110.10">
    <property type="entry name" value="Calcium-transporting ATPase, cytoplasmic domain N"/>
    <property type="match status" value="1"/>
</dbReference>
<dbReference type="Gene3D" id="3.30.70.100">
    <property type="match status" value="1"/>
</dbReference>
<evidence type="ECO:0000256" key="3">
    <source>
        <dbReference type="ARBA" id="ARBA00022539"/>
    </source>
</evidence>
<dbReference type="SUPFAM" id="SSF55008">
    <property type="entry name" value="HMA, heavy metal-associated domain"/>
    <property type="match status" value="1"/>
</dbReference>
<dbReference type="InterPro" id="IPR006121">
    <property type="entry name" value="HMA_dom"/>
</dbReference>
<keyword evidence="4 11" id="KW-0812">Transmembrane</keyword>
<comment type="catalytic activity">
    <reaction evidence="10">
        <text>Cd(2+)(in) + ATP + H2O = Cd(2+)(out) + ADP + phosphate + H(+)</text>
        <dbReference type="Rhea" id="RHEA:12132"/>
        <dbReference type="ChEBI" id="CHEBI:15377"/>
        <dbReference type="ChEBI" id="CHEBI:15378"/>
        <dbReference type="ChEBI" id="CHEBI:30616"/>
        <dbReference type="ChEBI" id="CHEBI:43474"/>
        <dbReference type="ChEBI" id="CHEBI:48775"/>
        <dbReference type="ChEBI" id="CHEBI:456216"/>
        <dbReference type="EC" id="7.2.2.21"/>
    </reaction>
</comment>
<dbReference type="InterPro" id="IPR023214">
    <property type="entry name" value="HAD_sf"/>
</dbReference>
<keyword evidence="6 11" id="KW-0067">ATP-binding</keyword>
<keyword evidence="15" id="KW-1185">Reference proteome</keyword>
<dbReference type="GO" id="GO:0005524">
    <property type="term" value="F:ATP binding"/>
    <property type="evidence" value="ECO:0007669"/>
    <property type="project" value="UniProtKB-UniRule"/>
</dbReference>
<evidence type="ECO:0000313" key="14">
    <source>
        <dbReference type="EMBL" id="MBC8578721.1"/>
    </source>
</evidence>
<keyword evidence="11" id="KW-0479">Metal-binding</keyword>
<evidence type="ECO:0000313" key="15">
    <source>
        <dbReference type="Proteomes" id="UP000655830"/>
    </source>
</evidence>
<dbReference type="SUPFAM" id="SSF81665">
    <property type="entry name" value="Calcium ATPase, transmembrane domain M"/>
    <property type="match status" value="1"/>
</dbReference>
<dbReference type="InterPro" id="IPR023298">
    <property type="entry name" value="ATPase_P-typ_TM_dom_sf"/>
</dbReference>
<dbReference type="InterPro" id="IPR036412">
    <property type="entry name" value="HAD-like_sf"/>
</dbReference>
<dbReference type="Proteomes" id="UP000655830">
    <property type="component" value="Unassembled WGS sequence"/>
</dbReference>
<sequence length="810" mass="88363">MKFVFRIEGIDCANCGAKIERALENDKMFDEAYLNFMLKKIEVHTKESDEKRVEERVRQIATRVESGVTLSRIDTGYRGEVEVRTPEEKHEHAHGEACGCGGHDHEHKHEVKHEHAHGEACGCGGHDHEHKHEVKHEHAHGEACGCGGYEHRHSHGEKHEHKHEESCGESCGCSGHTRGSVECSVDKKDNFPVGCGCGCTTPKSKEKESNMLMRIICSLGLLLFGLVTKIDLFVFISYIVIGYDIVLKAITNIAKGKVFDENFLMTIATIAAFVIGEHPEAVAVMLFYQVGEYFQSKAVAKSRKAIEGLMDIKPEFARVKQNGNWVVVSPDTIKVGDVIAVRPGEKIPLDGVIVKGATTIDHSALTGESVPVFAEENSEVLSGSINIEQLIEIRVTQVLRDSTVSKILDLIENATSKKAQTEKFITKFAAIYTPIVVIAAVLIAIIPSLITGEWNHWVYTSIVFLVISCPCALVVSIPLSFFGGIGAASKQGVLIKGSNYLERLNEVDTFVMDKTGTITKGSFEVIGIFPDKKGLEEDLISYGVQLERHSNHPIAKAIANYKKGVAEVEMTGFTEKAGYGLSALIEGKKVIAGNERLMEEEKIVYKVPKVVGTSVHVAVDGEYLGCIIVADVVKEESKAAIKRLKEKGIKKVIMLTGDKKEVADYIGKEVGVDQVYAGLLPQDKVTKVQELIDKGEKVAFVGDGINDAPVLALADLGIAMGGIGSDAAVEASDIVLMQDNLMQVVKGMDIAKQTERIVKQNIIFALGTKFIVMLLGIFGIANMWLAVFADVGVSIIAILNAIRILPQKNK</sequence>